<dbReference type="Gene3D" id="1.25.40.10">
    <property type="entry name" value="Tetratricopeptide repeat domain"/>
    <property type="match status" value="1"/>
</dbReference>
<dbReference type="PRINTS" id="PR00344">
    <property type="entry name" value="BCTRLSENSOR"/>
</dbReference>
<dbReference type="InterPro" id="IPR011990">
    <property type="entry name" value="TPR-like_helical_dom_sf"/>
</dbReference>
<keyword evidence="8" id="KW-1133">Transmembrane helix</keyword>
<dbReference type="SMART" id="SM00388">
    <property type="entry name" value="HisKA"/>
    <property type="match status" value="1"/>
</dbReference>
<evidence type="ECO:0000256" key="3">
    <source>
        <dbReference type="ARBA" id="ARBA00022553"/>
    </source>
</evidence>
<evidence type="ECO:0000256" key="1">
    <source>
        <dbReference type="ARBA" id="ARBA00000085"/>
    </source>
</evidence>
<keyword evidence="3 5" id="KW-0597">Phosphoprotein</keyword>
<accession>A0A5S5C8P9</accession>
<reference evidence="12 13" key="1">
    <citation type="submission" date="2019-07" db="EMBL/GenBank/DDBJ databases">
        <title>Genomic Encyclopedia of Archaeal and Bacterial Type Strains, Phase II (KMG-II): from individual species to whole genera.</title>
        <authorList>
            <person name="Goeker M."/>
        </authorList>
    </citation>
    <scope>NUCLEOTIDE SEQUENCE [LARGE SCALE GENOMIC DNA]</scope>
    <source>
        <strain evidence="12 13">DSM 17527</strain>
    </source>
</reference>
<gene>
    <name evidence="12" type="ORF">BD809_10350</name>
</gene>
<evidence type="ECO:0000256" key="6">
    <source>
        <dbReference type="PROSITE-ProRule" id="PRU00339"/>
    </source>
</evidence>
<dbReference type="SMART" id="SM00028">
    <property type="entry name" value="TPR"/>
    <property type="match status" value="3"/>
</dbReference>
<dbReference type="InterPro" id="IPR001789">
    <property type="entry name" value="Sig_transdc_resp-reg_receiver"/>
</dbReference>
<dbReference type="PANTHER" id="PTHR45339:SF1">
    <property type="entry name" value="HYBRID SIGNAL TRANSDUCTION HISTIDINE KINASE J"/>
    <property type="match status" value="1"/>
</dbReference>
<evidence type="ECO:0000256" key="7">
    <source>
        <dbReference type="SAM" id="Coils"/>
    </source>
</evidence>
<dbReference type="Pfam" id="PF02518">
    <property type="entry name" value="HATPase_c"/>
    <property type="match status" value="1"/>
</dbReference>
<dbReference type="CDD" id="cd00082">
    <property type="entry name" value="HisKA"/>
    <property type="match status" value="1"/>
</dbReference>
<keyword evidence="8" id="KW-0472">Membrane</keyword>
<dbReference type="SMART" id="SM00448">
    <property type="entry name" value="REC"/>
    <property type="match status" value="1"/>
</dbReference>
<keyword evidence="13" id="KW-1185">Reference proteome</keyword>
<proteinExistence type="predicted"/>
<keyword evidence="8" id="KW-0812">Transmembrane</keyword>
<sequence length="729" mass="84049">MKTISFLLFFVVFTLRLAFGQQSVDHIVNDSLQQLIEKSSDLSYQYKIKESLEHAIQAAKYSNRINSHYYKGHAHYLMGYNYQILTDYENAEKNYTKALELGKLANDSILILWAVNGLGNVYSEGFKNVPKAVEFYSEAVALGKSINDPYEYMSPIIDLAWTYIDAENYKEAYPYLMEADSLSKVTKDIEAFCEINYLKGRYFLHMNALERSKDHFNQALMMARDNNMLREMSYIYEARAELYKVLNNMDSAYSDLKAYQKYKDQLYTKEQLKQIETAKVGFEVEEYERELEQTKKEKDYQTRIANNNRMINIVSGISLVFLLGAVFFFYRGYHSKKKLSDVLSTKNKELIAAKTEAEELTRVKSQFISTVSHELRTPLYGVVGITSLLLEEEDIHEKHKKLLSSLKFSGDYLLNLINNVLQISKIEAKNIKLTNTPTNLFKLSQNLLNSFEYQAKSKNTELILDTPNDLPETVDVDSLRLSEILINLIGNAAKFTENGKIWLRIRIIGQKDDIIHLRFEVEDNGPGIPEDKQDYVFEKFSQVNRESNKLEGTGLGLSIVKNLVQMMGSTIHLNSKENRGTRFYFDLKLQVIHEDAQKNHFNNDNGATEVYRRILIAEDNKINQIVTKNLLNLIGYDCTIVENGFNALQMVKKEDFDLVLMDLNMPYLNGIEASKRIREFDQTTPIVALTASELEEVRQECMDAGMNDIINKPLNKNDLKNIITKNLLP</sequence>
<dbReference type="InterPro" id="IPR011006">
    <property type="entry name" value="CheY-like_superfamily"/>
</dbReference>
<dbReference type="CDD" id="cd17546">
    <property type="entry name" value="REC_hyHK_CKI1_RcsC-like"/>
    <property type="match status" value="1"/>
</dbReference>
<dbReference type="GO" id="GO:0000155">
    <property type="term" value="F:phosphorelay sensor kinase activity"/>
    <property type="evidence" value="ECO:0007669"/>
    <property type="project" value="InterPro"/>
</dbReference>
<dbReference type="Gene3D" id="1.10.287.130">
    <property type="match status" value="1"/>
</dbReference>
<protein>
    <recommendedName>
        <fullName evidence="2">histidine kinase</fullName>
        <ecNumber evidence="2">2.7.13.3</ecNumber>
    </recommendedName>
</protein>
<dbReference type="CDD" id="cd16922">
    <property type="entry name" value="HATPase_EvgS-ArcB-TorS-like"/>
    <property type="match status" value="1"/>
</dbReference>
<dbReference type="EMBL" id="VNHU01000003">
    <property type="protein sequence ID" value="TYP74988.1"/>
    <property type="molecule type" value="Genomic_DNA"/>
</dbReference>
<dbReference type="InterPro" id="IPR005467">
    <property type="entry name" value="His_kinase_dom"/>
</dbReference>
<feature type="chain" id="PRO_5024407515" description="histidine kinase" evidence="9">
    <location>
        <begin position="21"/>
        <end position="729"/>
    </location>
</feature>
<dbReference type="PANTHER" id="PTHR45339">
    <property type="entry name" value="HYBRID SIGNAL TRANSDUCTION HISTIDINE KINASE J"/>
    <property type="match status" value="1"/>
</dbReference>
<dbReference type="AlphaFoldDB" id="A0A5S5C8P9"/>
<comment type="caution">
    <text evidence="12">The sequence shown here is derived from an EMBL/GenBank/DDBJ whole genome shotgun (WGS) entry which is preliminary data.</text>
</comment>
<dbReference type="PROSITE" id="PS50110">
    <property type="entry name" value="RESPONSE_REGULATORY"/>
    <property type="match status" value="1"/>
</dbReference>
<dbReference type="InterPro" id="IPR036890">
    <property type="entry name" value="HATPase_C_sf"/>
</dbReference>
<evidence type="ECO:0000256" key="2">
    <source>
        <dbReference type="ARBA" id="ARBA00012438"/>
    </source>
</evidence>
<evidence type="ECO:0000256" key="4">
    <source>
        <dbReference type="ARBA" id="ARBA00023012"/>
    </source>
</evidence>
<feature type="repeat" description="TPR" evidence="6">
    <location>
        <begin position="72"/>
        <end position="105"/>
    </location>
</feature>
<feature type="coiled-coil region" evidence="7">
    <location>
        <begin position="277"/>
        <end position="304"/>
    </location>
</feature>
<dbReference type="RefSeq" id="WP_148781993.1">
    <property type="nucleotide sequence ID" value="NZ_VNHU01000003.1"/>
</dbReference>
<dbReference type="SMART" id="SM00387">
    <property type="entry name" value="HATPase_c"/>
    <property type="match status" value="1"/>
</dbReference>
<evidence type="ECO:0000256" key="8">
    <source>
        <dbReference type="SAM" id="Phobius"/>
    </source>
</evidence>
<evidence type="ECO:0000256" key="5">
    <source>
        <dbReference type="PROSITE-ProRule" id="PRU00169"/>
    </source>
</evidence>
<dbReference type="InterPro" id="IPR003661">
    <property type="entry name" value="HisK_dim/P_dom"/>
</dbReference>
<keyword evidence="6" id="KW-0802">TPR repeat</keyword>
<feature type="transmembrane region" description="Helical" evidence="8">
    <location>
        <begin position="310"/>
        <end position="330"/>
    </location>
</feature>
<dbReference type="SUPFAM" id="SSF55874">
    <property type="entry name" value="ATPase domain of HSP90 chaperone/DNA topoisomerase II/histidine kinase"/>
    <property type="match status" value="1"/>
</dbReference>
<evidence type="ECO:0000259" key="11">
    <source>
        <dbReference type="PROSITE" id="PS50110"/>
    </source>
</evidence>
<keyword evidence="9" id="KW-0732">Signal</keyword>
<feature type="domain" description="Histidine kinase" evidence="10">
    <location>
        <begin position="370"/>
        <end position="591"/>
    </location>
</feature>
<feature type="signal peptide" evidence="9">
    <location>
        <begin position="1"/>
        <end position="20"/>
    </location>
</feature>
<dbReference type="InterPro" id="IPR004358">
    <property type="entry name" value="Sig_transdc_His_kin-like_C"/>
</dbReference>
<dbReference type="OrthoDB" id="4457677at2"/>
<name>A0A5S5C8P9_9FLAO</name>
<dbReference type="SUPFAM" id="SSF47384">
    <property type="entry name" value="Homodimeric domain of signal transducing histidine kinase"/>
    <property type="match status" value="1"/>
</dbReference>
<feature type="domain" description="Response regulatory" evidence="11">
    <location>
        <begin position="613"/>
        <end position="727"/>
    </location>
</feature>
<dbReference type="InterPro" id="IPR036097">
    <property type="entry name" value="HisK_dim/P_sf"/>
</dbReference>
<dbReference type="Gene3D" id="3.40.50.2300">
    <property type="match status" value="1"/>
</dbReference>
<keyword evidence="4" id="KW-0902">Two-component regulatory system</keyword>
<evidence type="ECO:0000256" key="9">
    <source>
        <dbReference type="SAM" id="SignalP"/>
    </source>
</evidence>
<evidence type="ECO:0000313" key="12">
    <source>
        <dbReference type="EMBL" id="TYP74988.1"/>
    </source>
</evidence>
<dbReference type="SUPFAM" id="SSF48452">
    <property type="entry name" value="TPR-like"/>
    <property type="match status" value="1"/>
</dbReference>
<dbReference type="InterPro" id="IPR019734">
    <property type="entry name" value="TPR_rpt"/>
</dbReference>
<feature type="modified residue" description="4-aspartylphosphate" evidence="5">
    <location>
        <position position="662"/>
    </location>
</feature>
<dbReference type="Pfam" id="PF13424">
    <property type="entry name" value="TPR_12"/>
    <property type="match status" value="1"/>
</dbReference>
<evidence type="ECO:0000259" key="10">
    <source>
        <dbReference type="PROSITE" id="PS50109"/>
    </source>
</evidence>
<dbReference type="FunFam" id="3.30.565.10:FF:000010">
    <property type="entry name" value="Sensor histidine kinase RcsC"/>
    <property type="match status" value="1"/>
</dbReference>
<dbReference type="InterPro" id="IPR003594">
    <property type="entry name" value="HATPase_dom"/>
</dbReference>
<dbReference type="Gene3D" id="3.30.565.10">
    <property type="entry name" value="Histidine kinase-like ATPase, C-terminal domain"/>
    <property type="match status" value="1"/>
</dbReference>
<dbReference type="PROSITE" id="PS50109">
    <property type="entry name" value="HIS_KIN"/>
    <property type="match status" value="1"/>
</dbReference>
<evidence type="ECO:0000313" key="13">
    <source>
        <dbReference type="Proteomes" id="UP000324376"/>
    </source>
</evidence>
<dbReference type="SUPFAM" id="SSF52172">
    <property type="entry name" value="CheY-like"/>
    <property type="match status" value="1"/>
</dbReference>
<dbReference type="Pfam" id="PF00072">
    <property type="entry name" value="Response_reg"/>
    <property type="match status" value="1"/>
</dbReference>
<dbReference type="Pfam" id="PF00512">
    <property type="entry name" value="HisKA"/>
    <property type="match status" value="1"/>
</dbReference>
<keyword evidence="7" id="KW-0175">Coiled coil</keyword>
<comment type="catalytic activity">
    <reaction evidence="1">
        <text>ATP + protein L-histidine = ADP + protein N-phospho-L-histidine.</text>
        <dbReference type="EC" id="2.7.13.3"/>
    </reaction>
</comment>
<organism evidence="12 13">
    <name type="scientific">Aquimarina intermedia</name>
    <dbReference type="NCBI Taxonomy" id="350814"/>
    <lineage>
        <taxon>Bacteria</taxon>
        <taxon>Pseudomonadati</taxon>
        <taxon>Bacteroidota</taxon>
        <taxon>Flavobacteriia</taxon>
        <taxon>Flavobacteriales</taxon>
        <taxon>Flavobacteriaceae</taxon>
        <taxon>Aquimarina</taxon>
    </lineage>
</organism>
<dbReference type="EC" id="2.7.13.3" evidence="2"/>
<dbReference type="Proteomes" id="UP000324376">
    <property type="component" value="Unassembled WGS sequence"/>
</dbReference>
<dbReference type="PROSITE" id="PS50005">
    <property type="entry name" value="TPR"/>
    <property type="match status" value="1"/>
</dbReference>